<dbReference type="Proteomes" id="UP001141327">
    <property type="component" value="Unassembled WGS sequence"/>
</dbReference>
<reference evidence="3" key="1">
    <citation type="journal article" date="2022" name="bioRxiv">
        <title>Genomics of Preaxostyla Flagellates Illuminates Evolutionary Transitions and the Path Towards Mitochondrial Loss.</title>
        <authorList>
            <person name="Novak L.V.F."/>
            <person name="Treitli S.C."/>
            <person name="Pyrih J."/>
            <person name="Halakuc P."/>
            <person name="Pipaliya S.V."/>
            <person name="Vacek V."/>
            <person name="Brzon O."/>
            <person name="Soukal P."/>
            <person name="Eme L."/>
            <person name="Dacks J.B."/>
            <person name="Karnkowska A."/>
            <person name="Elias M."/>
            <person name="Hampl V."/>
        </authorList>
    </citation>
    <scope>NUCLEOTIDE SEQUENCE</scope>
    <source>
        <strain evidence="3">RCP-MX</strain>
    </source>
</reference>
<dbReference type="InterPro" id="IPR032675">
    <property type="entry name" value="LRR_dom_sf"/>
</dbReference>
<organism evidence="3 4">
    <name type="scientific">Paratrimastix pyriformis</name>
    <dbReference type="NCBI Taxonomy" id="342808"/>
    <lineage>
        <taxon>Eukaryota</taxon>
        <taxon>Metamonada</taxon>
        <taxon>Preaxostyla</taxon>
        <taxon>Paratrimastigidae</taxon>
        <taxon>Paratrimastix</taxon>
    </lineage>
</organism>
<proteinExistence type="predicted"/>
<keyword evidence="2" id="KW-0472">Membrane</keyword>
<evidence type="ECO:0000256" key="1">
    <source>
        <dbReference type="SAM" id="MobiDB-lite"/>
    </source>
</evidence>
<sequence>MKQMKTHRSRATHCHFVVLAWTPYLLISFFSWSRTRILGLWIKLLALNHSQHSLRCQLQTDVRSLVFDCKGVDESDICEVKASMTPATMVALIGPCKNLQEIDQNNPSLRLTHCGAAESIYGPWVDAAFRNHDSLRRLSLGTAGFSPGAICRIISLLPGLADLTLRDFDLPEADENAIIAHIGATCRNLRSLSLGLHGDFWVTPSALVYTPLLPACGGLTDLDLAAKGAGIAEVVHAPAALEFLDVPPSALPDVAAAWALNLSALTRLDLSNAPLVVAGILTGLARPELCQLASLALEFALAAQARDRDDAARGADGESLRMILHNNVNTLTEVYLSGRPPLPADLLLDALAQMPQLDTVRLRNPGWESLPPGLGLLLGRLDAFNLVMAGDLLEEEFGGDGSAHPCQADRWDIVSDRLNMLYVTSTSSVLHVGQMSVTCPRLHSLTLHATEVVTLSCPRLQDLALPSACKLEVRSPMPELEFVMSSSREEVPVWFPAVACAPRLTRIAEVGLTPALAEQLLSATNPQPLAEVGVAILQATGSRPLALHLTATMRDLVLDLPAHIPEFGLISLDLGYRSGCAQVSLGCPALRSLTIRREFRRRRGDDGAFFGPPSIVWQGPAPPPLTSLAVTDARSWEQGLLLPTLKSLSWELPDGGVAEQPEFAFLGDVCCPVLESLNMHLGSTPAALFQSSTLRELTIDGMSRHSKVVLRCPALESLRYDDLGYSAKLHKEVEMPYLIRERKPALARSDLSDDDGESSPRACPWSHDEDEEEDEDEDDKDCRKSPSSLFPKSSDPYRLPRPIIFPTAPTPHKPPPEFTHSQTNRPAAAHDREAASDDVRSQPSPSGARLACAAAACPVGRGTVSTRSAARVKQRRGSGGHWRDFGHLDRDIARAPAGRLSLRLQDQVWKAAGISSSS</sequence>
<protein>
    <submittedName>
        <fullName evidence="3">Uncharacterized protein</fullName>
    </submittedName>
</protein>
<evidence type="ECO:0000313" key="4">
    <source>
        <dbReference type="Proteomes" id="UP001141327"/>
    </source>
</evidence>
<comment type="caution">
    <text evidence="3">The sequence shown here is derived from an EMBL/GenBank/DDBJ whole genome shotgun (WGS) entry which is preliminary data.</text>
</comment>
<gene>
    <name evidence="3" type="ORF">PAPYR_8994</name>
</gene>
<evidence type="ECO:0000256" key="2">
    <source>
        <dbReference type="SAM" id="Phobius"/>
    </source>
</evidence>
<evidence type="ECO:0000313" key="3">
    <source>
        <dbReference type="EMBL" id="KAJ4455969.1"/>
    </source>
</evidence>
<accession>A0ABQ8U9H8</accession>
<name>A0ABQ8U9H8_9EUKA</name>
<dbReference type="EMBL" id="JAPMOS010000087">
    <property type="protein sequence ID" value="KAJ4455969.1"/>
    <property type="molecule type" value="Genomic_DNA"/>
</dbReference>
<dbReference type="PANTHER" id="PTHR38926">
    <property type="entry name" value="F-BOX DOMAIN CONTAINING PROTEIN, EXPRESSED"/>
    <property type="match status" value="1"/>
</dbReference>
<keyword evidence="4" id="KW-1185">Reference proteome</keyword>
<dbReference type="PANTHER" id="PTHR38926:SF5">
    <property type="entry name" value="F-BOX AND LEUCINE-RICH REPEAT PROTEIN 6"/>
    <property type="match status" value="1"/>
</dbReference>
<feature type="compositionally biased region" description="Basic and acidic residues" evidence="1">
    <location>
        <begin position="828"/>
        <end position="840"/>
    </location>
</feature>
<feature type="region of interest" description="Disordered" evidence="1">
    <location>
        <begin position="746"/>
        <end position="849"/>
    </location>
</feature>
<feature type="transmembrane region" description="Helical" evidence="2">
    <location>
        <begin position="12"/>
        <end position="32"/>
    </location>
</feature>
<keyword evidence="2" id="KW-1133">Transmembrane helix</keyword>
<dbReference type="Gene3D" id="3.80.10.10">
    <property type="entry name" value="Ribonuclease Inhibitor"/>
    <property type="match status" value="1"/>
</dbReference>
<feature type="compositionally biased region" description="Pro residues" evidence="1">
    <location>
        <begin position="808"/>
        <end position="817"/>
    </location>
</feature>
<keyword evidence="2" id="KW-0812">Transmembrane</keyword>
<dbReference type="SUPFAM" id="SSF52047">
    <property type="entry name" value="RNI-like"/>
    <property type="match status" value="1"/>
</dbReference>
<feature type="region of interest" description="Disordered" evidence="1">
    <location>
        <begin position="861"/>
        <end position="880"/>
    </location>
</feature>
<feature type="compositionally biased region" description="Acidic residues" evidence="1">
    <location>
        <begin position="768"/>
        <end position="779"/>
    </location>
</feature>